<sequence length="567" mass="65885">MSKLLQKSATKTDQRSSPTQSKTTKTPTPPPLPPLSLPPSSTPSSTPPVRDEMVINIGLVNRQSSSKKEQREKSSSKFLRRNKSKDQQTKEDFDRKKQKDLIKPLKIADQDRSSYLDKMPQIEVQIERDEDEKDDDCDDNQKKSKRTFRLNRKLIKSSQDRNHLQIPELYHLDQRTKQKLRKTKENIELYRDKYRTDEENKFSWETHSDDELIDDDQEKKRRRISVKTKKEADKIDDVKIGKIIKNVTSFEANEEEKKRKFSKKDRKRLRRSKTSIDKDDDDDDNDDDDDEIDDKNVNDGNKTDQIRSKSTKISSAGKIIKIKQEQEPESKPSDEIARDSRKFDLQSDSSQTIRNKRQANKGESVSSRTKGLKKSSAIDRNDGVNSLSPTKLNDKKTARIEEPKKEISLPVEDVYTEESTRPSSLASRVSNLVPIEVHHHHHRSPQKSPTISSSTITKALRKDKIEPIEIVATLPSVEQMVSRERYEAKSPDGDQYRRLIIEKTRNIRFDPKLIQTKRDHGSVLKQSEQQSKQQQRKEEEQDESNEKDESKDDSFSLKPQRNNEITQ</sequence>
<proteinExistence type="predicted"/>
<gene>
    <name evidence="2" type="ORF">QR98_0061900</name>
</gene>
<feature type="compositionally biased region" description="Low complexity" evidence="1">
    <location>
        <begin position="446"/>
        <end position="458"/>
    </location>
</feature>
<organism evidence="2 3">
    <name type="scientific">Sarcoptes scabiei</name>
    <name type="common">Itch mite</name>
    <name type="synonym">Acarus scabiei</name>
    <dbReference type="NCBI Taxonomy" id="52283"/>
    <lineage>
        <taxon>Eukaryota</taxon>
        <taxon>Metazoa</taxon>
        <taxon>Ecdysozoa</taxon>
        <taxon>Arthropoda</taxon>
        <taxon>Chelicerata</taxon>
        <taxon>Arachnida</taxon>
        <taxon>Acari</taxon>
        <taxon>Acariformes</taxon>
        <taxon>Sarcoptiformes</taxon>
        <taxon>Astigmata</taxon>
        <taxon>Psoroptidia</taxon>
        <taxon>Sarcoptoidea</taxon>
        <taxon>Sarcoptidae</taxon>
        <taxon>Sarcoptinae</taxon>
        <taxon>Sarcoptes</taxon>
    </lineage>
</organism>
<feature type="compositionally biased region" description="Basic and acidic residues" evidence="1">
    <location>
        <begin position="322"/>
        <end position="345"/>
    </location>
</feature>
<evidence type="ECO:0000256" key="1">
    <source>
        <dbReference type="SAM" id="MobiDB-lite"/>
    </source>
</evidence>
<feature type="region of interest" description="Disordered" evidence="1">
    <location>
        <begin position="1"/>
        <end position="144"/>
    </location>
</feature>
<feature type="compositionally biased region" description="Basic and acidic residues" evidence="1">
    <location>
        <begin position="392"/>
        <end position="407"/>
    </location>
</feature>
<dbReference type="OrthoDB" id="6154284at2759"/>
<feature type="region of interest" description="Disordered" evidence="1">
    <location>
        <begin position="249"/>
        <end position="458"/>
    </location>
</feature>
<name>A0A132A9K8_SARSC</name>
<dbReference type="EMBL" id="JXLN01011800">
    <property type="protein sequence ID" value="KPM07691.1"/>
    <property type="molecule type" value="Genomic_DNA"/>
</dbReference>
<feature type="compositionally biased region" description="Polar residues" evidence="1">
    <location>
        <begin position="1"/>
        <end position="11"/>
    </location>
</feature>
<dbReference type="VEuPathDB" id="VectorBase:SSCA010261"/>
<feature type="compositionally biased region" description="Basic and acidic residues" evidence="1">
    <location>
        <begin position="511"/>
        <end position="522"/>
    </location>
</feature>
<feature type="compositionally biased region" description="Basic and acidic residues" evidence="1">
    <location>
        <begin position="294"/>
        <end position="307"/>
    </location>
</feature>
<feature type="compositionally biased region" description="Acidic residues" evidence="1">
    <location>
        <begin position="278"/>
        <end position="293"/>
    </location>
</feature>
<feature type="compositionally biased region" description="Low complexity" evidence="1">
    <location>
        <begin position="16"/>
        <end position="26"/>
    </location>
</feature>
<feature type="compositionally biased region" description="Basic and acidic residues" evidence="1">
    <location>
        <begin position="66"/>
        <end position="75"/>
    </location>
</feature>
<reference evidence="2 3" key="1">
    <citation type="journal article" date="2015" name="Parasit. Vectors">
        <title>Draft genome of the scabies mite.</title>
        <authorList>
            <person name="Rider S.D.Jr."/>
            <person name="Morgan M.S."/>
            <person name="Arlian L.G."/>
        </authorList>
    </citation>
    <scope>NUCLEOTIDE SEQUENCE [LARGE SCALE GENOMIC DNA]</scope>
    <source>
        <strain evidence="2">Arlian Lab</strain>
    </source>
</reference>
<accession>A0A132A9K8</accession>
<feature type="compositionally biased region" description="Basic residues" evidence="1">
    <location>
        <begin position="259"/>
        <end position="273"/>
    </location>
</feature>
<feature type="compositionally biased region" description="Polar residues" evidence="1">
    <location>
        <begin position="421"/>
        <end position="430"/>
    </location>
</feature>
<feature type="region of interest" description="Disordered" evidence="1">
    <location>
        <begin position="511"/>
        <end position="567"/>
    </location>
</feature>
<protein>
    <submittedName>
        <fullName evidence="2">Uncharacterized protein</fullName>
    </submittedName>
</protein>
<evidence type="ECO:0000313" key="3">
    <source>
        <dbReference type="Proteomes" id="UP000616769"/>
    </source>
</evidence>
<evidence type="ECO:0000313" key="2">
    <source>
        <dbReference type="EMBL" id="KPM07691.1"/>
    </source>
</evidence>
<feature type="compositionally biased region" description="Basic and acidic residues" evidence="1">
    <location>
        <begin position="84"/>
        <end position="115"/>
    </location>
</feature>
<dbReference type="AlphaFoldDB" id="A0A132A9K8"/>
<feature type="compositionally biased region" description="Pro residues" evidence="1">
    <location>
        <begin position="27"/>
        <end position="41"/>
    </location>
</feature>
<feature type="region of interest" description="Disordered" evidence="1">
    <location>
        <begin position="205"/>
        <end position="232"/>
    </location>
</feature>
<dbReference type="Proteomes" id="UP000616769">
    <property type="component" value="Unassembled WGS sequence"/>
</dbReference>
<feature type="compositionally biased region" description="Acidic residues" evidence="1">
    <location>
        <begin position="128"/>
        <end position="138"/>
    </location>
</feature>
<comment type="caution">
    <text evidence="2">The sequence shown here is derived from an EMBL/GenBank/DDBJ whole genome shotgun (WGS) entry which is preliminary data.</text>
</comment>